<feature type="region of interest" description="Disordered" evidence="1">
    <location>
        <begin position="17"/>
        <end position="50"/>
    </location>
</feature>
<evidence type="ECO:0000313" key="3">
    <source>
        <dbReference type="EMBL" id="KAG8228460.1"/>
    </source>
</evidence>
<reference evidence="3" key="2">
    <citation type="submission" date="2017-10" db="EMBL/GenBank/DDBJ databases">
        <title>Ladona fulva Genome sequencing and assembly.</title>
        <authorList>
            <person name="Murali S."/>
            <person name="Richards S."/>
            <person name="Bandaranaike D."/>
            <person name="Bellair M."/>
            <person name="Blankenburg K."/>
            <person name="Chao H."/>
            <person name="Dinh H."/>
            <person name="Doddapaneni H."/>
            <person name="Dugan-Rocha S."/>
            <person name="Elkadiri S."/>
            <person name="Gnanaolivu R."/>
            <person name="Hernandez B."/>
            <person name="Skinner E."/>
            <person name="Javaid M."/>
            <person name="Lee S."/>
            <person name="Li M."/>
            <person name="Ming W."/>
            <person name="Munidasa M."/>
            <person name="Muniz J."/>
            <person name="Nguyen L."/>
            <person name="Hughes D."/>
            <person name="Osuji N."/>
            <person name="Pu L.-L."/>
            <person name="Puazo M."/>
            <person name="Qu C."/>
            <person name="Quiroz J."/>
            <person name="Raj R."/>
            <person name="Weissenberger G."/>
            <person name="Xin Y."/>
            <person name="Zou X."/>
            <person name="Han Y."/>
            <person name="Worley K."/>
            <person name="Muzny D."/>
            <person name="Gibbs R."/>
        </authorList>
    </citation>
    <scope>NUCLEOTIDE SEQUENCE</scope>
    <source>
        <strain evidence="3">Sampled in the wild</strain>
    </source>
</reference>
<proteinExistence type="predicted"/>
<reference evidence="3" key="1">
    <citation type="submission" date="2013-04" db="EMBL/GenBank/DDBJ databases">
        <authorList>
            <person name="Qu J."/>
            <person name="Murali S.C."/>
            <person name="Bandaranaike D."/>
            <person name="Bellair M."/>
            <person name="Blankenburg K."/>
            <person name="Chao H."/>
            <person name="Dinh H."/>
            <person name="Doddapaneni H."/>
            <person name="Downs B."/>
            <person name="Dugan-Rocha S."/>
            <person name="Elkadiri S."/>
            <person name="Gnanaolivu R.D."/>
            <person name="Hernandez B."/>
            <person name="Javaid M."/>
            <person name="Jayaseelan J.C."/>
            <person name="Lee S."/>
            <person name="Li M."/>
            <person name="Ming W."/>
            <person name="Munidasa M."/>
            <person name="Muniz J."/>
            <person name="Nguyen L."/>
            <person name="Ongeri F."/>
            <person name="Osuji N."/>
            <person name="Pu L.-L."/>
            <person name="Puazo M."/>
            <person name="Qu C."/>
            <person name="Quiroz J."/>
            <person name="Raj R."/>
            <person name="Weissenberger G."/>
            <person name="Xin Y."/>
            <person name="Zou X."/>
            <person name="Han Y."/>
            <person name="Richards S."/>
            <person name="Worley K."/>
            <person name="Muzny D."/>
            <person name="Gibbs R."/>
        </authorList>
    </citation>
    <scope>NUCLEOTIDE SEQUENCE</scope>
    <source>
        <strain evidence="3">Sampled in the wild</strain>
    </source>
</reference>
<evidence type="ECO:0000313" key="4">
    <source>
        <dbReference type="Proteomes" id="UP000792457"/>
    </source>
</evidence>
<comment type="caution">
    <text evidence="3">The sequence shown here is derived from an EMBL/GenBank/DDBJ whole genome shotgun (WGS) entry which is preliminary data.</text>
</comment>
<feature type="non-terminal residue" evidence="3">
    <location>
        <position position="1"/>
    </location>
</feature>
<dbReference type="EMBL" id="KZ308372">
    <property type="protein sequence ID" value="KAG8228460.1"/>
    <property type="molecule type" value="Genomic_DNA"/>
</dbReference>
<dbReference type="OrthoDB" id="6139674at2759"/>
<keyword evidence="4" id="KW-1185">Reference proteome</keyword>
<feature type="domain" description="ZP" evidence="2">
    <location>
        <begin position="81"/>
        <end position="141"/>
    </location>
</feature>
<dbReference type="Proteomes" id="UP000792457">
    <property type="component" value="Unassembled WGS sequence"/>
</dbReference>
<dbReference type="InterPro" id="IPR001507">
    <property type="entry name" value="ZP_dom"/>
</dbReference>
<evidence type="ECO:0000256" key="1">
    <source>
        <dbReference type="SAM" id="MobiDB-lite"/>
    </source>
</evidence>
<protein>
    <recommendedName>
        <fullName evidence="2">ZP domain-containing protein</fullName>
    </recommendedName>
</protein>
<dbReference type="AlphaFoldDB" id="A0A8K0K4Z5"/>
<accession>A0A8K0K4Z5</accession>
<sequence length="141" mass="15396">QVVATLFFASTVGNGAQIPKQIGDSDSDDGGGSRGRLLHYRTPSSPPPDMVPLENGDLFVPYHKTPRVPFNPPPEQEVRIECNSDEIMVAIKPAEGRKFDGMIYPKGLSKNSSCLAEFMSETPPVKYVLPLRSCNTMSTDL</sequence>
<organism evidence="3 4">
    <name type="scientific">Ladona fulva</name>
    <name type="common">Scarce chaser dragonfly</name>
    <name type="synonym">Libellula fulva</name>
    <dbReference type="NCBI Taxonomy" id="123851"/>
    <lineage>
        <taxon>Eukaryota</taxon>
        <taxon>Metazoa</taxon>
        <taxon>Ecdysozoa</taxon>
        <taxon>Arthropoda</taxon>
        <taxon>Hexapoda</taxon>
        <taxon>Insecta</taxon>
        <taxon>Pterygota</taxon>
        <taxon>Palaeoptera</taxon>
        <taxon>Odonata</taxon>
        <taxon>Epiprocta</taxon>
        <taxon>Anisoptera</taxon>
        <taxon>Libelluloidea</taxon>
        <taxon>Libellulidae</taxon>
        <taxon>Ladona</taxon>
    </lineage>
</organism>
<feature type="non-terminal residue" evidence="3">
    <location>
        <position position="141"/>
    </location>
</feature>
<dbReference type="PROSITE" id="PS51034">
    <property type="entry name" value="ZP_2"/>
    <property type="match status" value="1"/>
</dbReference>
<name>A0A8K0K4Z5_LADFU</name>
<gene>
    <name evidence="3" type="ORF">J437_LFUL009111</name>
</gene>
<evidence type="ECO:0000259" key="2">
    <source>
        <dbReference type="PROSITE" id="PS51034"/>
    </source>
</evidence>